<dbReference type="InterPro" id="IPR027417">
    <property type="entry name" value="P-loop_NTPase"/>
</dbReference>
<dbReference type="SUPFAM" id="SSF52540">
    <property type="entry name" value="P-loop containing nucleoside triphosphate hydrolases"/>
    <property type="match status" value="1"/>
</dbReference>
<dbReference type="InterPro" id="IPR000792">
    <property type="entry name" value="Tscrpt_reg_LuxR_C"/>
</dbReference>
<dbReference type="Proteomes" id="UP000529637">
    <property type="component" value="Unassembled WGS sequence"/>
</dbReference>
<dbReference type="PANTHER" id="PTHR44688">
    <property type="entry name" value="DNA-BINDING TRANSCRIPTIONAL ACTIVATOR DEVR_DOSR"/>
    <property type="match status" value="1"/>
</dbReference>
<evidence type="ECO:0000256" key="3">
    <source>
        <dbReference type="ARBA" id="ARBA00023163"/>
    </source>
</evidence>
<dbReference type="InterPro" id="IPR059106">
    <property type="entry name" value="WHD_MalT"/>
</dbReference>
<dbReference type="RefSeq" id="WP_176067559.1">
    <property type="nucleotide sequence ID" value="NZ_JABWMJ010000003.1"/>
</dbReference>
<dbReference type="Gene3D" id="1.25.40.10">
    <property type="entry name" value="Tetratricopeptide repeat domain"/>
    <property type="match status" value="1"/>
</dbReference>
<dbReference type="PRINTS" id="PR00038">
    <property type="entry name" value="HTHLUXR"/>
</dbReference>
<sequence>MTPSFALTKIQPPRPRAGLVARVTLEERLVDAALSKRLVLVAAPAGFGKTAALTRLIARLGGAASVAWVAVDLDDDALALLACLCAALEPFDPPWRIDPEALVAMAGGSRGDRRAALGELVNTLAACDVRRGLIVVDDAHRIRDAAVFDFVDQLLERLPAQWGLIVATRSEPPLSLARLRAHDELAEFREPDLRFTLDEVGALLAPAAAADGADSLDATSRRLLHRTHGWAVGLRLAVNSLRTGHATRAAIADGATDRHVFDYLLAEVLDEMPRELRCFLLRCSVLSELTAGRCAAVSADARAAEWLEEIERRGLFVSVLAGAEPTLRLHDLFRDFLQDRLRREMADELPLLYRRAAAGEPDTLRRIGFLVRAGDWSEAEAVLARAGAEIIITVGPAPVLRLLEQFPPDVRERSGALAHMRCLCAWSRWDWPRMGESARQAQAAFESAGDTLAAYRSGIYVAVATAGAGRGRDALTLLDAIPIDRLETRDAALAGIVRVYCAFDIGRFDEVGPLYARVLDTVEPSDSVILWYQCVPRALQCGIHGMREPLARFATGALRATPDTPTPLRAMAYVAEGWGEFLAGRFAAAARVLQRAEADARWLGPPANVRVYVYGALSMLHALNGDRAASRHAVDELMKLFDDPDVGYRRGSVFHAYYQMHAVRVADIGGDVDAVLALAAALPARSELAKAPAMLQAFRDGIEGRVAWHRGELEHAADAFARALEPPLALGVFGQSNEIRLRLARAWLRLGRLDEAAAMITAALDSAERAGEPGGALAIGAAGLLELADAAWGERLEPTATAQLRAWAACFASEADGERALRPAALEAAPSAAPTASATPLSARELDVLRHIAAGDSNKLIARALDLSPHTVKRHVANILDKLALQSRGQAAAWYRAHVAG</sequence>
<organism evidence="5 6">
    <name type="scientific">Piscinibacter koreensis</name>
    <dbReference type="NCBI Taxonomy" id="2742824"/>
    <lineage>
        <taxon>Bacteria</taxon>
        <taxon>Pseudomonadati</taxon>
        <taxon>Pseudomonadota</taxon>
        <taxon>Betaproteobacteria</taxon>
        <taxon>Burkholderiales</taxon>
        <taxon>Sphaerotilaceae</taxon>
        <taxon>Piscinibacter</taxon>
    </lineage>
</organism>
<evidence type="ECO:0000313" key="6">
    <source>
        <dbReference type="Proteomes" id="UP000529637"/>
    </source>
</evidence>
<protein>
    <submittedName>
        <fullName evidence="5">Transcriptional regulator</fullName>
    </submittedName>
</protein>
<dbReference type="InterPro" id="IPR049945">
    <property type="entry name" value="AAA_22"/>
</dbReference>
<comment type="caution">
    <text evidence="5">The sequence shown here is derived from an EMBL/GenBank/DDBJ whole genome shotgun (WGS) entry which is preliminary data.</text>
</comment>
<dbReference type="GO" id="GO:0006355">
    <property type="term" value="P:regulation of DNA-templated transcription"/>
    <property type="evidence" value="ECO:0007669"/>
    <property type="project" value="InterPro"/>
</dbReference>
<reference evidence="5 6" key="1">
    <citation type="submission" date="2020-06" db="EMBL/GenBank/DDBJ databases">
        <title>Schlegella sp. ID0723 isolated from air conditioner.</title>
        <authorList>
            <person name="Kim D.Y."/>
            <person name="Kim D.-U."/>
        </authorList>
    </citation>
    <scope>NUCLEOTIDE SEQUENCE [LARGE SCALE GENOMIC DNA]</scope>
    <source>
        <strain evidence="5 6">ID0723</strain>
    </source>
</reference>
<proteinExistence type="predicted"/>
<dbReference type="InterPro" id="IPR016032">
    <property type="entry name" value="Sig_transdc_resp-reg_C-effctor"/>
</dbReference>
<dbReference type="PROSITE" id="PS50043">
    <property type="entry name" value="HTH_LUXR_2"/>
    <property type="match status" value="1"/>
</dbReference>
<dbReference type="EMBL" id="JABWMJ010000003">
    <property type="protein sequence ID" value="NUZ05517.1"/>
    <property type="molecule type" value="Genomic_DNA"/>
</dbReference>
<keyword evidence="3" id="KW-0804">Transcription</keyword>
<dbReference type="GO" id="GO:0003677">
    <property type="term" value="F:DNA binding"/>
    <property type="evidence" value="ECO:0007669"/>
    <property type="project" value="UniProtKB-KW"/>
</dbReference>
<dbReference type="PROSITE" id="PS00622">
    <property type="entry name" value="HTH_LUXR_1"/>
    <property type="match status" value="1"/>
</dbReference>
<keyword evidence="1" id="KW-0805">Transcription regulation</keyword>
<dbReference type="SUPFAM" id="SSF46894">
    <property type="entry name" value="C-terminal effector domain of the bipartite response regulators"/>
    <property type="match status" value="1"/>
</dbReference>
<dbReference type="Pfam" id="PF00196">
    <property type="entry name" value="GerE"/>
    <property type="match status" value="1"/>
</dbReference>
<accession>A0A7Y6NLU2</accession>
<keyword evidence="6" id="KW-1185">Reference proteome</keyword>
<dbReference type="AlphaFoldDB" id="A0A7Y6NLU2"/>
<evidence type="ECO:0000313" key="5">
    <source>
        <dbReference type="EMBL" id="NUZ05517.1"/>
    </source>
</evidence>
<dbReference type="SUPFAM" id="SSF48452">
    <property type="entry name" value="TPR-like"/>
    <property type="match status" value="1"/>
</dbReference>
<dbReference type="Gene3D" id="1.10.10.10">
    <property type="entry name" value="Winged helix-like DNA-binding domain superfamily/Winged helix DNA-binding domain"/>
    <property type="match status" value="1"/>
</dbReference>
<evidence type="ECO:0000259" key="4">
    <source>
        <dbReference type="PROSITE" id="PS50043"/>
    </source>
</evidence>
<gene>
    <name evidence="5" type="ORF">HQN59_07050</name>
</gene>
<feature type="domain" description="HTH luxR-type" evidence="4">
    <location>
        <begin position="834"/>
        <end position="899"/>
    </location>
</feature>
<dbReference type="InterPro" id="IPR011990">
    <property type="entry name" value="TPR-like_helical_dom_sf"/>
</dbReference>
<keyword evidence="2" id="KW-0238">DNA-binding</keyword>
<dbReference type="SMART" id="SM00421">
    <property type="entry name" value="HTH_LUXR"/>
    <property type="match status" value="1"/>
</dbReference>
<dbReference type="Pfam" id="PF25873">
    <property type="entry name" value="WHD_MalT"/>
    <property type="match status" value="1"/>
</dbReference>
<dbReference type="PANTHER" id="PTHR44688:SF16">
    <property type="entry name" value="DNA-BINDING TRANSCRIPTIONAL ACTIVATOR DEVR_DOSR"/>
    <property type="match status" value="1"/>
</dbReference>
<dbReference type="Gene3D" id="3.40.50.300">
    <property type="entry name" value="P-loop containing nucleotide triphosphate hydrolases"/>
    <property type="match status" value="1"/>
</dbReference>
<dbReference type="Pfam" id="PF13401">
    <property type="entry name" value="AAA_22"/>
    <property type="match status" value="1"/>
</dbReference>
<dbReference type="InterPro" id="IPR036388">
    <property type="entry name" value="WH-like_DNA-bd_sf"/>
</dbReference>
<dbReference type="GO" id="GO:0016887">
    <property type="term" value="F:ATP hydrolysis activity"/>
    <property type="evidence" value="ECO:0007669"/>
    <property type="project" value="InterPro"/>
</dbReference>
<dbReference type="CDD" id="cd06170">
    <property type="entry name" value="LuxR_C_like"/>
    <property type="match status" value="1"/>
</dbReference>
<evidence type="ECO:0000256" key="2">
    <source>
        <dbReference type="ARBA" id="ARBA00023125"/>
    </source>
</evidence>
<evidence type="ECO:0000256" key="1">
    <source>
        <dbReference type="ARBA" id="ARBA00023015"/>
    </source>
</evidence>
<name>A0A7Y6NLU2_9BURK</name>